<dbReference type="OrthoDB" id="685351at2759"/>
<reference evidence="1 2" key="1">
    <citation type="journal article" date="2010" name="Nature">
        <title>Genome sequencing and analysis of the model grass Brachypodium distachyon.</title>
        <authorList>
            <consortium name="International Brachypodium Initiative"/>
        </authorList>
    </citation>
    <scope>NUCLEOTIDE SEQUENCE [LARGE SCALE GENOMIC DNA]</scope>
    <source>
        <strain evidence="1 2">Bd21</strain>
    </source>
</reference>
<gene>
    <name evidence="1" type="ORF">BRADI_1g36682v3</name>
</gene>
<keyword evidence="3" id="KW-1185">Reference proteome</keyword>
<sequence>MIDNLKILCWNVRGLNAPARRRETKLSQLLTSVYGPCDDELKPDFFDEIRGLRPFDDTKWLILGDFNVILSVADKNNSSINRRLMRAFREVVNSSELIDIPLLDRRFTWSNEQSPPTLVRLDRALANISRTDSFPNYQLIPLASSMSDHCPLLLCPSDLPVKCRRFRFENHWTLVAGFWDMVTTSWNKPVRSNHPSIALSDRLRRLARDTRSWSAKRIGDIALQLELALNIIRNLDISLELRPLSPDEFHLCRDLKLRVLGLAALENLGCYRPNTLKMNLAPEVLDG</sequence>
<dbReference type="Gene3D" id="3.60.10.10">
    <property type="entry name" value="Endonuclease/exonuclease/phosphatase"/>
    <property type="match status" value="1"/>
</dbReference>
<accession>A0A2K2DN31</accession>
<dbReference type="EnsemblPlants" id="PNT75684">
    <property type="protein sequence ID" value="PNT75684"/>
    <property type="gene ID" value="BRADI_1g36682v3"/>
</dbReference>
<name>A0A2K2DN31_BRADI</name>
<reference evidence="1" key="2">
    <citation type="submission" date="2017-06" db="EMBL/GenBank/DDBJ databases">
        <title>WGS assembly of Brachypodium distachyon.</title>
        <authorList>
            <consortium name="The International Brachypodium Initiative"/>
            <person name="Lucas S."/>
            <person name="Harmon-Smith M."/>
            <person name="Lail K."/>
            <person name="Tice H."/>
            <person name="Grimwood J."/>
            <person name="Bruce D."/>
            <person name="Barry K."/>
            <person name="Shu S."/>
            <person name="Lindquist E."/>
            <person name="Wang M."/>
            <person name="Pitluck S."/>
            <person name="Vogel J.P."/>
            <person name="Garvin D.F."/>
            <person name="Mockler T.C."/>
            <person name="Schmutz J."/>
            <person name="Rokhsar D."/>
            <person name="Bevan M.W."/>
        </authorList>
    </citation>
    <scope>NUCLEOTIDE SEQUENCE</scope>
    <source>
        <strain evidence="1">Bd21</strain>
    </source>
</reference>
<evidence type="ECO:0000313" key="1">
    <source>
        <dbReference type="EMBL" id="PNT75684.1"/>
    </source>
</evidence>
<protein>
    <recommendedName>
        <fullName evidence="4">Endonuclease/exonuclease/phosphatase domain-containing protein</fullName>
    </recommendedName>
</protein>
<reference evidence="2" key="3">
    <citation type="submission" date="2018-08" db="UniProtKB">
        <authorList>
            <consortium name="EnsemblPlants"/>
        </authorList>
    </citation>
    <scope>IDENTIFICATION</scope>
    <source>
        <strain evidence="2">cv. Bd21</strain>
    </source>
</reference>
<proteinExistence type="predicted"/>
<dbReference type="AlphaFoldDB" id="A0A2K2DN31"/>
<dbReference type="InParanoid" id="A0A2K2DN31"/>
<dbReference type="SUPFAM" id="SSF56219">
    <property type="entry name" value="DNase I-like"/>
    <property type="match status" value="1"/>
</dbReference>
<dbReference type="EMBL" id="CM000880">
    <property type="protein sequence ID" value="PNT75684.1"/>
    <property type="molecule type" value="Genomic_DNA"/>
</dbReference>
<organism evidence="1">
    <name type="scientific">Brachypodium distachyon</name>
    <name type="common">Purple false brome</name>
    <name type="synonym">Trachynia distachya</name>
    <dbReference type="NCBI Taxonomy" id="15368"/>
    <lineage>
        <taxon>Eukaryota</taxon>
        <taxon>Viridiplantae</taxon>
        <taxon>Streptophyta</taxon>
        <taxon>Embryophyta</taxon>
        <taxon>Tracheophyta</taxon>
        <taxon>Spermatophyta</taxon>
        <taxon>Magnoliopsida</taxon>
        <taxon>Liliopsida</taxon>
        <taxon>Poales</taxon>
        <taxon>Poaceae</taxon>
        <taxon>BOP clade</taxon>
        <taxon>Pooideae</taxon>
        <taxon>Stipodae</taxon>
        <taxon>Brachypodieae</taxon>
        <taxon>Brachypodium</taxon>
    </lineage>
</organism>
<dbReference type="InterPro" id="IPR036691">
    <property type="entry name" value="Endo/exonu/phosph_ase_sf"/>
</dbReference>
<evidence type="ECO:0000313" key="3">
    <source>
        <dbReference type="Proteomes" id="UP000008810"/>
    </source>
</evidence>
<dbReference type="Gramene" id="PNT75684">
    <property type="protein sequence ID" value="PNT75684"/>
    <property type="gene ID" value="BRADI_1g36682v3"/>
</dbReference>
<dbReference type="Proteomes" id="UP000008810">
    <property type="component" value="Chromosome 1"/>
</dbReference>
<evidence type="ECO:0000313" key="2">
    <source>
        <dbReference type="EnsemblPlants" id="PNT75684"/>
    </source>
</evidence>
<evidence type="ECO:0008006" key="4">
    <source>
        <dbReference type="Google" id="ProtNLM"/>
    </source>
</evidence>
<dbReference type="PANTHER" id="PTHR33710:SF48">
    <property type="entry name" value="OS02G0307075 PROTEIN"/>
    <property type="match status" value="1"/>
</dbReference>
<dbReference type="PANTHER" id="PTHR33710">
    <property type="entry name" value="BNAC02G09200D PROTEIN"/>
    <property type="match status" value="1"/>
</dbReference>